<keyword evidence="1" id="KW-0647">Proteasome</keyword>
<organism evidence="2 3">
    <name type="scientific">Cryptosporidium xiaoi</name>
    <dbReference type="NCBI Taxonomy" id="659607"/>
    <lineage>
        <taxon>Eukaryota</taxon>
        <taxon>Sar</taxon>
        <taxon>Alveolata</taxon>
        <taxon>Apicomplexa</taxon>
        <taxon>Conoidasida</taxon>
        <taxon>Coccidia</taxon>
        <taxon>Eucoccidiorida</taxon>
        <taxon>Eimeriorina</taxon>
        <taxon>Cryptosporidiidae</taxon>
        <taxon>Cryptosporidium</taxon>
    </lineage>
</organism>
<protein>
    <recommendedName>
        <fullName evidence="4">Proteasome subunit beta type-4</fullName>
    </recommendedName>
</protein>
<evidence type="ECO:0000313" key="3">
    <source>
        <dbReference type="Proteomes" id="UP001311799"/>
    </source>
</evidence>
<dbReference type="Pfam" id="PF00227">
    <property type="entry name" value="Proteasome"/>
    <property type="match status" value="1"/>
</dbReference>
<dbReference type="Gene3D" id="3.60.20.10">
    <property type="entry name" value="Glutamine Phosphoribosylpyrophosphate, subunit 1, domain 1"/>
    <property type="match status" value="1"/>
</dbReference>
<reference evidence="2 3" key="1">
    <citation type="submission" date="2023-10" db="EMBL/GenBank/DDBJ databases">
        <title>Comparative genomics analysis reveals potential genetic determinants of host preference in Cryptosporidium xiaoi.</title>
        <authorList>
            <person name="Xiao L."/>
            <person name="Li J."/>
        </authorList>
    </citation>
    <scope>NUCLEOTIDE SEQUENCE [LARGE SCALE GENOMIC DNA]</scope>
    <source>
        <strain evidence="2 3">52996</strain>
    </source>
</reference>
<dbReference type="GO" id="GO:0005839">
    <property type="term" value="C:proteasome core complex"/>
    <property type="evidence" value="ECO:0007669"/>
    <property type="project" value="InterPro"/>
</dbReference>
<name>A0AAV9XSY8_9CRYT</name>
<dbReference type="AlphaFoldDB" id="A0AAV9XSY8"/>
<evidence type="ECO:0000313" key="2">
    <source>
        <dbReference type="EMBL" id="KAK6587801.1"/>
    </source>
</evidence>
<dbReference type="GO" id="GO:0051603">
    <property type="term" value="P:proteolysis involved in protein catabolic process"/>
    <property type="evidence" value="ECO:0007669"/>
    <property type="project" value="InterPro"/>
</dbReference>
<dbReference type="EMBL" id="JAWDEY010000036">
    <property type="protein sequence ID" value="KAK6587801.1"/>
    <property type="molecule type" value="Genomic_DNA"/>
</dbReference>
<dbReference type="InterPro" id="IPR029055">
    <property type="entry name" value="Ntn_hydrolases_N"/>
</dbReference>
<evidence type="ECO:0000256" key="1">
    <source>
        <dbReference type="ARBA" id="ARBA00022942"/>
    </source>
</evidence>
<dbReference type="SUPFAM" id="SSF56235">
    <property type="entry name" value="N-terminal nucleophile aminohydrolases (Ntn hydrolases)"/>
    <property type="match status" value="2"/>
</dbReference>
<proteinExistence type="predicted"/>
<sequence>MLKIDGVNVNNKSIFEELSGGKRELSHLNIGDSEYSKKNSSRIIVNSGSVIGLKYKDGIMMMASPLLCYGSLKMFSDVSRFHVIGSGIVDLHKEDLRIRSEDAEMSSVQDYKKPLVNKLSQTNEGEKIRFYENKFTLMVSTGEFSDFQSIVEKVEEKSSEDLFVNNNCKYAKEYSSFISSLHYQRRSKMDPLLNDIIIGGIRNDGTKELYSVDHFGTRFQDEFVASGLSEYLGVTLLRDRFKPDMTFDEAKNMLEDCMRNSFYVECKGSRMVQMATINPDGTRIYPKYPLDVTWKYNLYIKSDLDRKDYIGF</sequence>
<dbReference type="InterPro" id="IPR001353">
    <property type="entry name" value="Proteasome_sua/b"/>
</dbReference>
<gene>
    <name evidence="2" type="ORF">RS030_81177</name>
</gene>
<accession>A0AAV9XSY8</accession>
<keyword evidence="3" id="KW-1185">Reference proteome</keyword>
<dbReference type="PANTHER" id="PTHR11599">
    <property type="entry name" value="PROTEASOME SUBUNIT ALPHA/BETA"/>
    <property type="match status" value="1"/>
</dbReference>
<dbReference type="Proteomes" id="UP001311799">
    <property type="component" value="Unassembled WGS sequence"/>
</dbReference>
<dbReference type="InterPro" id="IPR050115">
    <property type="entry name" value="Proteasome_alpha"/>
</dbReference>
<evidence type="ECO:0008006" key="4">
    <source>
        <dbReference type="Google" id="ProtNLM"/>
    </source>
</evidence>
<comment type="caution">
    <text evidence="2">The sequence shown here is derived from an EMBL/GenBank/DDBJ whole genome shotgun (WGS) entry which is preliminary data.</text>
</comment>